<protein>
    <submittedName>
        <fullName evidence="6">Erythromycin biosynthesis sensory transduction protein eryC1</fullName>
    </submittedName>
</protein>
<organism evidence="6 7">
    <name type="scientific">Cryobacterium arcticum</name>
    <dbReference type="NCBI Taxonomy" id="670052"/>
    <lineage>
        <taxon>Bacteria</taxon>
        <taxon>Bacillati</taxon>
        <taxon>Actinomycetota</taxon>
        <taxon>Actinomycetes</taxon>
        <taxon>Micrococcales</taxon>
        <taxon>Microbacteriaceae</taxon>
        <taxon>Cryobacterium</taxon>
    </lineage>
</organism>
<dbReference type="GO" id="GO:0030170">
    <property type="term" value="F:pyridoxal phosphate binding"/>
    <property type="evidence" value="ECO:0007669"/>
    <property type="project" value="TreeGrafter"/>
</dbReference>
<keyword evidence="1 4" id="KW-0663">Pyridoxal phosphate</keyword>
<dbReference type="InterPro" id="IPR015421">
    <property type="entry name" value="PyrdxlP-dep_Trfase_major"/>
</dbReference>
<keyword evidence="7" id="KW-1185">Reference proteome</keyword>
<feature type="active site" description="Proton acceptor" evidence="3">
    <location>
        <position position="203"/>
    </location>
</feature>
<dbReference type="Gene3D" id="3.40.640.10">
    <property type="entry name" value="Type I PLP-dependent aspartate aminotransferase-like (Major domain)"/>
    <property type="match status" value="1"/>
</dbReference>
<evidence type="ECO:0000256" key="4">
    <source>
        <dbReference type="PIRSR" id="PIRSR000390-2"/>
    </source>
</evidence>
<proteinExistence type="inferred from homology"/>
<dbReference type="PANTHER" id="PTHR30244">
    <property type="entry name" value="TRANSAMINASE"/>
    <property type="match status" value="1"/>
</dbReference>
<feature type="modified residue" description="N6-(pyridoxal phosphate)lysine" evidence="4">
    <location>
        <position position="203"/>
    </location>
</feature>
<name>A0A317ZJT3_9MICO</name>
<evidence type="ECO:0000256" key="5">
    <source>
        <dbReference type="RuleBase" id="RU004508"/>
    </source>
</evidence>
<dbReference type="InterPro" id="IPR015422">
    <property type="entry name" value="PyrdxlP-dep_Trfase_small"/>
</dbReference>
<dbReference type="RefSeq" id="WP_110128692.1">
    <property type="nucleotide sequence ID" value="NZ_QHLY01000013.1"/>
</dbReference>
<dbReference type="InterPro" id="IPR015424">
    <property type="entry name" value="PyrdxlP-dep_Trfase"/>
</dbReference>
<dbReference type="EMBL" id="QHLY01000013">
    <property type="protein sequence ID" value="PXA65714.1"/>
    <property type="molecule type" value="Genomic_DNA"/>
</dbReference>
<evidence type="ECO:0000256" key="1">
    <source>
        <dbReference type="ARBA" id="ARBA00022898"/>
    </source>
</evidence>
<comment type="caution">
    <text evidence="6">The sequence shown here is derived from an EMBL/GenBank/DDBJ whole genome shotgun (WGS) entry which is preliminary data.</text>
</comment>
<comment type="similarity">
    <text evidence="2 5">Belongs to the DegT/DnrJ/EryC1 family.</text>
</comment>
<dbReference type="Pfam" id="PF01041">
    <property type="entry name" value="DegT_DnrJ_EryC1"/>
    <property type="match status" value="1"/>
</dbReference>
<evidence type="ECO:0000313" key="7">
    <source>
        <dbReference type="Proteomes" id="UP000246722"/>
    </source>
</evidence>
<dbReference type="CDD" id="cd00616">
    <property type="entry name" value="AHBA_syn"/>
    <property type="match status" value="1"/>
</dbReference>
<evidence type="ECO:0000256" key="2">
    <source>
        <dbReference type="ARBA" id="ARBA00037999"/>
    </source>
</evidence>
<dbReference type="OrthoDB" id="9804264at2"/>
<dbReference type="SUPFAM" id="SSF53383">
    <property type="entry name" value="PLP-dependent transferases"/>
    <property type="match status" value="1"/>
</dbReference>
<dbReference type="Proteomes" id="UP000246722">
    <property type="component" value="Unassembled WGS sequence"/>
</dbReference>
<dbReference type="InterPro" id="IPR000653">
    <property type="entry name" value="DegT/StrS_aminotransferase"/>
</dbReference>
<evidence type="ECO:0000256" key="3">
    <source>
        <dbReference type="PIRSR" id="PIRSR000390-1"/>
    </source>
</evidence>
<accession>A0A317ZJT3</accession>
<dbReference type="GO" id="GO:0008483">
    <property type="term" value="F:transaminase activity"/>
    <property type="evidence" value="ECO:0007669"/>
    <property type="project" value="TreeGrafter"/>
</dbReference>
<reference evidence="6 7" key="1">
    <citation type="submission" date="2018-05" db="EMBL/GenBank/DDBJ databases">
        <title>Genetic diversity of glacier-inhabiting Cryobacterium bacteria in China and description of Cryobacterium mengkeensis sp. nov. and Arthrobacter glacialis sp. nov.</title>
        <authorList>
            <person name="Liu Q."/>
            <person name="Xin Y.-H."/>
        </authorList>
    </citation>
    <scope>NUCLEOTIDE SEQUENCE [LARGE SCALE GENOMIC DNA]</scope>
    <source>
        <strain evidence="6 7">SK-1</strain>
    </source>
</reference>
<dbReference type="AlphaFoldDB" id="A0A317ZJT3"/>
<gene>
    <name evidence="6" type="ORF">CTB96_19795</name>
</gene>
<sequence length="383" mass="40530">MTDTVPIAVPQPGQAGVGAVPFLDLVAQQAEILDDIGPDILHLLRLAHFVGGEEVGRFEDRFAAYAGVRHCVGVGNGTDALELALRALGIGRGREVLVPANSFIASAEAVVRAGATLRLADVDDESLLLSQSTVQAAVSPDTAAVLAVHLYGQTAPVEEIEPVAANLGAVIVEDAAQSQGAARFGRMAGSLGLIAGTSFYPGKNLGAAGDGGAVLTDDEVLADRVRRTANHGSAEKYVHDDFGFNSRLDTIQAVVLLAKLARLDGWNEARRAAARRYDALFSGIDGIRLPHTLPGNSHNWHIYAVRVADRDRILAGLHREGIGAALHYPTPIHLTGAFRSQGWARGDFPVAEQAAGELLSLPMFPHLTEQQQLRVADVLTRLV</sequence>
<dbReference type="PIRSF" id="PIRSF000390">
    <property type="entry name" value="PLP_StrS"/>
    <property type="match status" value="1"/>
</dbReference>
<dbReference type="Gene3D" id="3.90.1150.10">
    <property type="entry name" value="Aspartate Aminotransferase, domain 1"/>
    <property type="match status" value="1"/>
</dbReference>
<dbReference type="PANTHER" id="PTHR30244:SF36">
    <property type="entry name" value="3-OXO-GLUCOSE-6-PHOSPHATE:GLUTAMATE AMINOTRANSFERASE"/>
    <property type="match status" value="1"/>
</dbReference>
<dbReference type="GO" id="GO:0000271">
    <property type="term" value="P:polysaccharide biosynthetic process"/>
    <property type="evidence" value="ECO:0007669"/>
    <property type="project" value="TreeGrafter"/>
</dbReference>
<evidence type="ECO:0000313" key="6">
    <source>
        <dbReference type="EMBL" id="PXA65714.1"/>
    </source>
</evidence>